<dbReference type="PANTHER" id="PTHR21272:SF3">
    <property type="entry name" value="CATABOLIC 3-DEHYDROQUINASE"/>
    <property type="match status" value="1"/>
</dbReference>
<evidence type="ECO:0000256" key="2">
    <source>
        <dbReference type="ARBA" id="ARBA00003924"/>
    </source>
</evidence>
<evidence type="ECO:0000256" key="3">
    <source>
        <dbReference type="ARBA" id="ARBA00004902"/>
    </source>
</evidence>
<dbReference type="Gene3D" id="3.40.50.9100">
    <property type="entry name" value="Dehydroquinase, class II"/>
    <property type="match status" value="1"/>
</dbReference>
<keyword evidence="8" id="KW-0057">Aromatic amino acid biosynthesis</keyword>
<dbReference type="AlphaFoldDB" id="A0A0F6SF17"/>
<evidence type="ECO:0000256" key="11">
    <source>
        <dbReference type="PIRSR" id="PIRSR001399-3"/>
    </source>
</evidence>
<feature type="binding site" evidence="8 10">
    <location>
        <begin position="119"/>
        <end position="120"/>
    </location>
    <ligand>
        <name>substrate</name>
    </ligand>
</feature>
<feature type="binding site" evidence="8 10">
    <location>
        <position position="129"/>
    </location>
    <ligand>
        <name>substrate</name>
    </ligand>
</feature>
<dbReference type="GO" id="GO:0003855">
    <property type="term" value="F:3-dehydroquinate dehydratase activity"/>
    <property type="evidence" value="ECO:0007669"/>
    <property type="project" value="UniProtKB-UniRule"/>
</dbReference>
<dbReference type="NCBIfam" id="NF003806">
    <property type="entry name" value="PRK05395.1-3"/>
    <property type="match status" value="1"/>
</dbReference>
<dbReference type="NCBIfam" id="TIGR01088">
    <property type="entry name" value="aroQ"/>
    <property type="match status" value="1"/>
</dbReference>
<evidence type="ECO:0000256" key="10">
    <source>
        <dbReference type="PIRSR" id="PIRSR001399-2"/>
    </source>
</evidence>
<evidence type="ECO:0000256" key="6">
    <source>
        <dbReference type="ARBA" id="ARBA00012060"/>
    </source>
</evidence>
<evidence type="ECO:0000256" key="4">
    <source>
        <dbReference type="ARBA" id="ARBA00011037"/>
    </source>
</evidence>
<dbReference type="InterPro" id="IPR001874">
    <property type="entry name" value="DHquinase_II"/>
</dbReference>
<dbReference type="EMBL" id="CP011125">
    <property type="protein sequence ID" value="AKF06164.1"/>
    <property type="molecule type" value="Genomic_DNA"/>
</dbReference>
<keyword evidence="7 8" id="KW-0456">Lyase</keyword>
<dbReference type="GO" id="GO:0008652">
    <property type="term" value="P:amino acid biosynthetic process"/>
    <property type="evidence" value="ECO:0007669"/>
    <property type="project" value="UniProtKB-KW"/>
</dbReference>
<organism evidence="12 13">
    <name type="scientific">Sandaracinus amylolyticus</name>
    <dbReference type="NCBI Taxonomy" id="927083"/>
    <lineage>
        <taxon>Bacteria</taxon>
        <taxon>Pseudomonadati</taxon>
        <taxon>Myxococcota</taxon>
        <taxon>Polyangia</taxon>
        <taxon>Polyangiales</taxon>
        <taxon>Sandaracinaceae</taxon>
        <taxon>Sandaracinus</taxon>
    </lineage>
</organism>
<accession>A0A0F6SF17</accession>
<gene>
    <name evidence="8" type="primary">aroQ</name>
    <name evidence="12" type="ORF">DB32_003313</name>
</gene>
<name>A0A0F6SF17_9BACT</name>
<dbReference type="InterPro" id="IPR036441">
    <property type="entry name" value="DHquinase_II_sf"/>
</dbReference>
<dbReference type="GO" id="GO:0009423">
    <property type="term" value="P:chorismate biosynthetic process"/>
    <property type="evidence" value="ECO:0007669"/>
    <property type="project" value="UniProtKB-UniRule"/>
</dbReference>
<dbReference type="RefSeq" id="WP_240481211.1">
    <property type="nucleotide sequence ID" value="NZ_CP011125.1"/>
</dbReference>
<comment type="similarity">
    <text evidence="4 8">Belongs to the type-II 3-dehydroquinase family.</text>
</comment>
<evidence type="ECO:0000313" key="13">
    <source>
        <dbReference type="Proteomes" id="UP000034883"/>
    </source>
</evidence>
<feature type="site" description="Transition state stabilizer" evidence="8 11">
    <location>
        <position position="29"/>
    </location>
</feature>
<dbReference type="STRING" id="927083.DB32_003313"/>
<dbReference type="NCBIfam" id="NF003805">
    <property type="entry name" value="PRK05395.1-2"/>
    <property type="match status" value="1"/>
</dbReference>
<dbReference type="GO" id="GO:0009073">
    <property type="term" value="P:aromatic amino acid family biosynthetic process"/>
    <property type="evidence" value="ECO:0007669"/>
    <property type="project" value="UniProtKB-KW"/>
</dbReference>
<evidence type="ECO:0000256" key="7">
    <source>
        <dbReference type="ARBA" id="ARBA00023239"/>
    </source>
</evidence>
<dbReference type="GO" id="GO:0019631">
    <property type="term" value="P:quinate catabolic process"/>
    <property type="evidence" value="ECO:0007669"/>
    <property type="project" value="TreeGrafter"/>
</dbReference>
<dbReference type="Pfam" id="PF01220">
    <property type="entry name" value="DHquinase_II"/>
    <property type="match status" value="1"/>
</dbReference>
<feature type="binding site" evidence="8 10">
    <location>
        <position position="105"/>
    </location>
    <ligand>
        <name>substrate</name>
    </ligand>
</feature>
<sequence>MSTTNVSSARPELRVLVLHGPNLNLLGKREPGVYGTRDLASIEQELITVGRDLGATIDSRQSNHEGVLIDWIHDAAYPKDPSGSRVDGIVINPGAYTHTSIAIRDAIAATNLPVVEVHLSNVHAREPFRRRSMITPVCVGVIAGFGPHSYALGLRALVGYVRARVSP</sequence>
<evidence type="ECO:0000313" key="12">
    <source>
        <dbReference type="EMBL" id="AKF06164.1"/>
    </source>
</evidence>
<dbReference type="PIRSF" id="PIRSF001399">
    <property type="entry name" value="DHquinase_II"/>
    <property type="match status" value="1"/>
</dbReference>
<dbReference type="NCBIfam" id="NF003807">
    <property type="entry name" value="PRK05395.1-4"/>
    <property type="match status" value="1"/>
</dbReference>
<evidence type="ECO:0000256" key="9">
    <source>
        <dbReference type="PIRSR" id="PIRSR001399-1"/>
    </source>
</evidence>
<dbReference type="SUPFAM" id="SSF52304">
    <property type="entry name" value="Type II 3-dehydroquinate dehydratase"/>
    <property type="match status" value="1"/>
</dbReference>
<comment type="function">
    <text evidence="2 8">Catalyzes a trans-dehydration via an enolate intermediate.</text>
</comment>
<comment type="pathway">
    <text evidence="3 8">Metabolic intermediate biosynthesis; chorismate biosynthesis; chorismate from D-erythrose 4-phosphate and phosphoenolpyruvate: step 3/7.</text>
</comment>
<evidence type="ECO:0000256" key="8">
    <source>
        <dbReference type="HAMAP-Rule" id="MF_00169"/>
    </source>
</evidence>
<feature type="binding site" evidence="8 10">
    <location>
        <position position="98"/>
    </location>
    <ligand>
        <name>substrate</name>
    </ligand>
</feature>
<evidence type="ECO:0000256" key="1">
    <source>
        <dbReference type="ARBA" id="ARBA00001864"/>
    </source>
</evidence>
<dbReference type="PROSITE" id="PS01029">
    <property type="entry name" value="DEHYDROQUINASE_II"/>
    <property type="match status" value="1"/>
</dbReference>
<dbReference type="InterPro" id="IPR018509">
    <property type="entry name" value="DHquinase_II_CS"/>
</dbReference>
<feature type="active site" description="Proton acceptor" evidence="8 9">
    <location>
        <position position="34"/>
    </location>
</feature>
<dbReference type="Proteomes" id="UP000034883">
    <property type="component" value="Chromosome"/>
</dbReference>
<feature type="active site" description="Proton donor" evidence="8 9">
    <location>
        <position position="118"/>
    </location>
</feature>
<dbReference type="PANTHER" id="PTHR21272">
    <property type="entry name" value="CATABOLIC 3-DEHYDROQUINASE"/>
    <property type="match status" value="1"/>
</dbReference>
<dbReference type="KEGG" id="samy:DB32_003313"/>
<proteinExistence type="inferred from homology"/>
<dbReference type="HAMAP" id="MF_00169">
    <property type="entry name" value="AroQ"/>
    <property type="match status" value="1"/>
</dbReference>
<comment type="subunit">
    <text evidence="5 8">Homododecamer.</text>
</comment>
<comment type="catalytic activity">
    <reaction evidence="1 8">
        <text>3-dehydroquinate = 3-dehydroshikimate + H2O</text>
        <dbReference type="Rhea" id="RHEA:21096"/>
        <dbReference type="ChEBI" id="CHEBI:15377"/>
        <dbReference type="ChEBI" id="CHEBI:16630"/>
        <dbReference type="ChEBI" id="CHEBI:32364"/>
        <dbReference type="EC" id="4.2.1.10"/>
    </reaction>
</comment>
<keyword evidence="13" id="KW-1185">Reference proteome</keyword>
<feature type="binding site" evidence="8 10">
    <location>
        <position position="92"/>
    </location>
    <ligand>
        <name>substrate</name>
    </ligand>
</feature>
<dbReference type="UniPathway" id="UPA00053">
    <property type="reaction ID" value="UER00086"/>
</dbReference>
<keyword evidence="8" id="KW-0028">Amino-acid biosynthesis</keyword>
<evidence type="ECO:0000256" key="5">
    <source>
        <dbReference type="ARBA" id="ARBA00011193"/>
    </source>
</evidence>
<reference evidence="12 13" key="1">
    <citation type="submission" date="2015-03" db="EMBL/GenBank/DDBJ databases">
        <title>Genome assembly of Sandaracinus amylolyticus DSM 53668.</title>
        <authorList>
            <person name="Sharma G."/>
            <person name="Subramanian S."/>
        </authorList>
    </citation>
    <scope>NUCLEOTIDE SEQUENCE [LARGE SCALE GENOMIC DNA]</scope>
    <source>
        <strain evidence="12 13">DSM 53668</strain>
    </source>
</reference>
<protein>
    <recommendedName>
        <fullName evidence="6 8">3-dehydroquinate dehydratase</fullName>
        <shortName evidence="8">3-dehydroquinase</shortName>
        <ecNumber evidence="6 8">4.2.1.10</ecNumber>
    </recommendedName>
    <alternativeName>
        <fullName evidence="8">Type II DHQase</fullName>
    </alternativeName>
</protein>
<dbReference type="CDD" id="cd00466">
    <property type="entry name" value="DHQase_II"/>
    <property type="match status" value="1"/>
</dbReference>
<dbReference type="EC" id="4.2.1.10" evidence="6 8"/>